<dbReference type="EMBL" id="CADEAL010004384">
    <property type="protein sequence ID" value="CAB1458366.1"/>
    <property type="molecule type" value="Genomic_DNA"/>
</dbReference>
<keyword evidence="3" id="KW-1185">Reference proteome</keyword>
<feature type="region of interest" description="Disordered" evidence="1">
    <location>
        <begin position="143"/>
        <end position="196"/>
    </location>
</feature>
<evidence type="ECO:0000313" key="3">
    <source>
        <dbReference type="Proteomes" id="UP001153269"/>
    </source>
</evidence>
<evidence type="ECO:0000313" key="2">
    <source>
        <dbReference type="EMBL" id="CAB1458366.1"/>
    </source>
</evidence>
<protein>
    <submittedName>
        <fullName evidence="2">Uncharacterized protein</fullName>
    </submittedName>
</protein>
<sequence>MRARRTYTSLVRTTLRSYQATGHDRQVIALPTQKSQKLLTYLVQFGLLYNKRVSLRAGARAPSLPCTEAGDPVLPFRGGRAAPWSWVLRPAAPAHRAADRAGAMPVLAAPKQARPNPTEGERTERISNEFLEGSAAWPNCVPGSSARASPSLLTKAPRIGKTGSVGYKENKKQSKHKPYQSNKDRCTGTHRATISR</sequence>
<name>A0A9N7W186_PLEPL</name>
<dbReference type="Proteomes" id="UP001153269">
    <property type="component" value="Unassembled WGS sequence"/>
</dbReference>
<accession>A0A9N7W186</accession>
<dbReference type="AlphaFoldDB" id="A0A9N7W186"/>
<organism evidence="2 3">
    <name type="scientific">Pleuronectes platessa</name>
    <name type="common">European plaice</name>
    <dbReference type="NCBI Taxonomy" id="8262"/>
    <lineage>
        <taxon>Eukaryota</taxon>
        <taxon>Metazoa</taxon>
        <taxon>Chordata</taxon>
        <taxon>Craniata</taxon>
        <taxon>Vertebrata</taxon>
        <taxon>Euteleostomi</taxon>
        <taxon>Actinopterygii</taxon>
        <taxon>Neopterygii</taxon>
        <taxon>Teleostei</taxon>
        <taxon>Neoteleostei</taxon>
        <taxon>Acanthomorphata</taxon>
        <taxon>Carangaria</taxon>
        <taxon>Pleuronectiformes</taxon>
        <taxon>Pleuronectoidei</taxon>
        <taxon>Pleuronectidae</taxon>
        <taxon>Pleuronectes</taxon>
    </lineage>
</organism>
<comment type="caution">
    <text evidence="2">The sequence shown here is derived from an EMBL/GenBank/DDBJ whole genome shotgun (WGS) entry which is preliminary data.</text>
</comment>
<gene>
    <name evidence="2" type="ORF">PLEPLA_LOCUS46196</name>
</gene>
<reference evidence="2" key="1">
    <citation type="submission" date="2020-03" db="EMBL/GenBank/DDBJ databases">
        <authorList>
            <person name="Weist P."/>
        </authorList>
    </citation>
    <scope>NUCLEOTIDE SEQUENCE</scope>
</reference>
<proteinExistence type="predicted"/>
<evidence type="ECO:0000256" key="1">
    <source>
        <dbReference type="SAM" id="MobiDB-lite"/>
    </source>
</evidence>